<dbReference type="AlphaFoldDB" id="A0A803U0T4"/>
<keyword evidence="2" id="KW-1185">Reference proteome</keyword>
<dbReference type="Ensembl" id="ENSACAT00000038399.1">
    <property type="protein sequence ID" value="ENSACAP00000041074.1"/>
    <property type="gene ID" value="ENSACAG00000038039.1"/>
</dbReference>
<evidence type="ECO:0000313" key="2">
    <source>
        <dbReference type="Proteomes" id="UP000001646"/>
    </source>
</evidence>
<accession>A0A803U0T4</accession>
<dbReference type="PANTHER" id="PTHR31635:SF196">
    <property type="entry name" value="REVERSE TRANSCRIPTASE DOMAIN-CONTAINING PROTEIN-RELATED"/>
    <property type="match status" value="1"/>
</dbReference>
<dbReference type="Proteomes" id="UP000001646">
    <property type="component" value="Chromosome 3"/>
</dbReference>
<sequence length="121" mass="14025">MQSIKLSKLTDQPRESLNNTITTFEIDNAINKLKSNKAPGPDGFTAIFHKTFKEELGPLEVMNQALTNKQIPESWKEANIILIHKEHSDPTEIRNYRPISLLNIDYKIFTSILANRFKFFY</sequence>
<proteinExistence type="predicted"/>
<dbReference type="PANTHER" id="PTHR31635">
    <property type="entry name" value="REVERSE TRANSCRIPTASE DOMAIN-CONTAINING PROTEIN-RELATED"/>
    <property type="match status" value="1"/>
</dbReference>
<evidence type="ECO:0000313" key="1">
    <source>
        <dbReference type="Ensembl" id="ENSACAP00000041074.1"/>
    </source>
</evidence>
<protein>
    <recommendedName>
        <fullName evidence="3">Reverse transcriptase domain-containing protein</fullName>
    </recommendedName>
</protein>
<evidence type="ECO:0008006" key="3">
    <source>
        <dbReference type="Google" id="ProtNLM"/>
    </source>
</evidence>
<name>A0A803U0T4_ANOCA</name>
<reference evidence="1" key="3">
    <citation type="submission" date="2025-09" db="UniProtKB">
        <authorList>
            <consortium name="Ensembl"/>
        </authorList>
    </citation>
    <scope>IDENTIFICATION</scope>
</reference>
<organism evidence="1 2">
    <name type="scientific">Anolis carolinensis</name>
    <name type="common">Green anole</name>
    <name type="synonym">American chameleon</name>
    <dbReference type="NCBI Taxonomy" id="28377"/>
    <lineage>
        <taxon>Eukaryota</taxon>
        <taxon>Metazoa</taxon>
        <taxon>Chordata</taxon>
        <taxon>Craniata</taxon>
        <taxon>Vertebrata</taxon>
        <taxon>Euteleostomi</taxon>
        <taxon>Lepidosauria</taxon>
        <taxon>Squamata</taxon>
        <taxon>Bifurcata</taxon>
        <taxon>Unidentata</taxon>
        <taxon>Episquamata</taxon>
        <taxon>Toxicofera</taxon>
        <taxon>Iguania</taxon>
        <taxon>Dactyloidae</taxon>
        <taxon>Anolis</taxon>
    </lineage>
</organism>
<reference evidence="1" key="2">
    <citation type="submission" date="2025-08" db="UniProtKB">
        <authorList>
            <consortium name="Ensembl"/>
        </authorList>
    </citation>
    <scope>IDENTIFICATION</scope>
</reference>
<dbReference type="InParanoid" id="A0A803U0T4"/>
<reference evidence="1 2" key="1">
    <citation type="submission" date="2009-12" db="EMBL/GenBank/DDBJ databases">
        <title>The Genome Sequence of Anolis carolinensis (Green Anole Lizard).</title>
        <authorList>
            <consortium name="The Genome Sequencing Platform"/>
            <person name="Di Palma F."/>
            <person name="Alfoldi J."/>
            <person name="Heiman D."/>
            <person name="Young S."/>
            <person name="Grabherr M."/>
            <person name="Johnson J."/>
            <person name="Lander E.S."/>
            <person name="Lindblad-Toh K."/>
        </authorList>
    </citation>
    <scope>NUCLEOTIDE SEQUENCE [LARGE SCALE GENOMIC DNA]</scope>
    <source>
        <strain evidence="1 2">JBL SC #1</strain>
    </source>
</reference>